<proteinExistence type="predicted"/>
<keyword evidence="2" id="KW-1185">Reference proteome</keyword>
<evidence type="ECO:0000313" key="2">
    <source>
        <dbReference type="Proteomes" id="UP000017836"/>
    </source>
</evidence>
<gene>
    <name evidence="1" type="ORF">AMTR_s00096p00082750</name>
</gene>
<dbReference type="Proteomes" id="UP000017836">
    <property type="component" value="Unassembled WGS sequence"/>
</dbReference>
<reference evidence="2" key="1">
    <citation type="journal article" date="2013" name="Science">
        <title>The Amborella genome and the evolution of flowering plants.</title>
        <authorList>
            <consortium name="Amborella Genome Project"/>
        </authorList>
    </citation>
    <scope>NUCLEOTIDE SEQUENCE [LARGE SCALE GENOMIC DNA]</scope>
</reference>
<dbReference type="Gramene" id="ERN02368">
    <property type="protein sequence ID" value="ERN02368"/>
    <property type="gene ID" value="AMTR_s00096p00082750"/>
</dbReference>
<name>W1P379_AMBTC</name>
<accession>W1P379</accession>
<evidence type="ECO:0000313" key="1">
    <source>
        <dbReference type="EMBL" id="ERN02368.1"/>
    </source>
</evidence>
<protein>
    <submittedName>
        <fullName evidence="1">Uncharacterized protein</fullName>
    </submittedName>
</protein>
<dbReference type="AlphaFoldDB" id="W1P379"/>
<organism evidence="1 2">
    <name type="scientific">Amborella trichopoda</name>
    <dbReference type="NCBI Taxonomy" id="13333"/>
    <lineage>
        <taxon>Eukaryota</taxon>
        <taxon>Viridiplantae</taxon>
        <taxon>Streptophyta</taxon>
        <taxon>Embryophyta</taxon>
        <taxon>Tracheophyta</taxon>
        <taxon>Spermatophyta</taxon>
        <taxon>Magnoliopsida</taxon>
        <taxon>Amborellales</taxon>
        <taxon>Amborellaceae</taxon>
        <taxon>Amborella</taxon>
    </lineage>
</organism>
<dbReference type="HOGENOM" id="CLU_1909495_0_0_1"/>
<dbReference type="EMBL" id="KI394634">
    <property type="protein sequence ID" value="ERN02368.1"/>
    <property type="molecule type" value="Genomic_DNA"/>
</dbReference>
<sequence>MTTDLVFGSGMVLSRRKVSLKNNNNKWGKDKRKHIPTRALASRKLSKNVPTRPNIGRPHVKQPLELLSRQRAKHLKTGYWTKVKLVLPPHLVSANDRTSHASLETPPLPKLTLCANEQTSRTMGIGRWKDYTD</sequence>